<feature type="transmembrane region" description="Helical" evidence="1">
    <location>
        <begin position="84"/>
        <end position="104"/>
    </location>
</feature>
<dbReference type="EMBL" id="CP020563">
    <property type="protein sequence ID" value="ARF73913.1"/>
    <property type="molecule type" value="Genomic_DNA"/>
</dbReference>
<evidence type="ECO:0000313" key="2">
    <source>
        <dbReference type="EMBL" id="ARF73913.1"/>
    </source>
</evidence>
<evidence type="ECO:0000313" key="3">
    <source>
        <dbReference type="Proteomes" id="UP000192251"/>
    </source>
</evidence>
<keyword evidence="1" id="KW-0812">Transmembrane</keyword>
<evidence type="ECO:0008006" key="4">
    <source>
        <dbReference type="Google" id="ProtNLM"/>
    </source>
</evidence>
<dbReference type="Proteomes" id="UP000192251">
    <property type="component" value="Chromosome"/>
</dbReference>
<keyword evidence="3" id="KW-1185">Reference proteome</keyword>
<feature type="transmembrane region" description="Helical" evidence="1">
    <location>
        <begin position="12"/>
        <end position="31"/>
    </location>
</feature>
<gene>
    <name evidence="2" type="ORF">B7C62_17830</name>
</gene>
<protein>
    <recommendedName>
        <fullName evidence="4">DUF3995 domain-containing protein</fullName>
    </recommendedName>
</protein>
<sequence length="113" mass="11914">MGGSFLDVADYVLRMVGGLAIGSVGVASWLRPDRAPLAGGPPWLVRCGSVGWLLLGGGVVSQGVFGLAGREEHPLLDAAGTTGFWLVAISLVVGAAFELPRLYARRGQRRKRR</sequence>
<proteinExistence type="predicted"/>
<name>A0ABC8BUH9_9ACTN</name>
<evidence type="ECO:0000256" key="1">
    <source>
        <dbReference type="SAM" id="Phobius"/>
    </source>
</evidence>
<organism evidence="2 3">
    <name type="scientific">Kitasatospora albolonga</name>
    <dbReference type="NCBI Taxonomy" id="68173"/>
    <lineage>
        <taxon>Bacteria</taxon>
        <taxon>Bacillati</taxon>
        <taxon>Actinomycetota</taxon>
        <taxon>Actinomycetes</taxon>
        <taxon>Kitasatosporales</taxon>
        <taxon>Streptomycetaceae</taxon>
        <taxon>Kitasatospora</taxon>
    </lineage>
</organism>
<dbReference type="KEGG" id="kab:B7C62_17830"/>
<accession>A0ABC8BUH9</accession>
<dbReference type="AlphaFoldDB" id="A0ABC8BUH9"/>
<keyword evidence="1" id="KW-0472">Membrane</keyword>
<feature type="transmembrane region" description="Helical" evidence="1">
    <location>
        <begin position="43"/>
        <end position="64"/>
    </location>
</feature>
<reference evidence="2 3" key="1">
    <citation type="submission" date="2017-04" db="EMBL/GenBank/DDBJ databases">
        <title>The complete genome sequence of Streptomyces albolongus YIM 101047, the producer of novel bafilomycins and novel odoriferous sesquiterpenoids.</title>
        <authorList>
            <person name="Yin M."/>
            <person name="Jiang Y."/>
        </authorList>
    </citation>
    <scope>NUCLEOTIDE SEQUENCE [LARGE SCALE GENOMIC DNA]</scope>
    <source>
        <strain evidence="2 3">YIM 101047</strain>
    </source>
</reference>
<keyword evidence="1" id="KW-1133">Transmembrane helix</keyword>